<dbReference type="AlphaFoldDB" id="A0AAD4PTA1"/>
<sequence>MKPGVAVGRAIIGGALAQLQGNRAQSAVAVTAQRRLGPANHKLPAGPPAACEWLGWALGDRSRWTRSIGAWVPGCLGASPPFLPEAATETNCSPVLVPGVSFSILVGVKLPAVVPITVGTLQWVHQATFRVLSLPVTDTAAEEA</sequence>
<dbReference type="RefSeq" id="XP_046066712.1">
    <property type="nucleotide sequence ID" value="XM_046221116.1"/>
</dbReference>
<dbReference type="GeneID" id="70251403"/>
<gene>
    <name evidence="1" type="ORF">BGW36DRAFT_432316</name>
</gene>
<dbReference type="Proteomes" id="UP001201262">
    <property type="component" value="Unassembled WGS sequence"/>
</dbReference>
<keyword evidence="2" id="KW-1185">Reference proteome</keyword>
<evidence type="ECO:0000313" key="1">
    <source>
        <dbReference type="EMBL" id="KAH8690516.1"/>
    </source>
</evidence>
<proteinExistence type="predicted"/>
<reference evidence="1" key="1">
    <citation type="submission" date="2021-12" db="EMBL/GenBank/DDBJ databases">
        <title>Convergent genome expansion in fungi linked to evolution of root-endophyte symbiosis.</title>
        <authorList>
            <consortium name="DOE Joint Genome Institute"/>
            <person name="Ke Y.-H."/>
            <person name="Bonito G."/>
            <person name="Liao H.-L."/>
            <person name="Looney B."/>
            <person name="Rojas-Flechas A."/>
            <person name="Nash J."/>
            <person name="Hameed K."/>
            <person name="Schadt C."/>
            <person name="Martin F."/>
            <person name="Crous P.W."/>
            <person name="Miettinen O."/>
            <person name="Magnuson J.K."/>
            <person name="Labbe J."/>
            <person name="Jacobson D."/>
            <person name="Doktycz M.J."/>
            <person name="Veneault-Fourrey C."/>
            <person name="Kuo A."/>
            <person name="Mondo S."/>
            <person name="Calhoun S."/>
            <person name="Riley R."/>
            <person name="Ohm R."/>
            <person name="LaButti K."/>
            <person name="Andreopoulos B."/>
            <person name="Pangilinan J."/>
            <person name="Nolan M."/>
            <person name="Tritt A."/>
            <person name="Clum A."/>
            <person name="Lipzen A."/>
            <person name="Daum C."/>
            <person name="Barry K."/>
            <person name="Grigoriev I.V."/>
            <person name="Vilgalys R."/>
        </authorList>
    </citation>
    <scope>NUCLEOTIDE SEQUENCE</scope>
    <source>
        <strain evidence="1">PMI_201</strain>
    </source>
</reference>
<name>A0AAD4PTA1_9EURO</name>
<comment type="caution">
    <text evidence="1">The sequence shown here is derived from an EMBL/GenBank/DDBJ whole genome shotgun (WGS) entry which is preliminary data.</text>
</comment>
<protein>
    <submittedName>
        <fullName evidence="1">Uncharacterized protein</fullName>
    </submittedName>
</protein>
<dbReference type="EMBL" id="JAJTJA010000013">
    <property type="protein sequence ID" value="KAH8690516.1"/>
    <property type="molecule type" value="Genomic_DNA"/>
</dbReference>
<accession>A0AAD4PTA1</accession>
<evidence type="ECO:0000313" key="2">
    <source>
        <dbReference type="Proteomes" id="UP001201262"/>
    </source>
</evidence>
<organism evidence="1 2">
    <name type="scientific">Talaromyces proteolyticus</name>
    <dbReference type="NCBI Taxonomy" id="1131652"/>
    <lineage>
        <taxon>Eukaryota</taxon>
        <taxon>Fungi</taxon>
        <taxon>Dikarya</taxon>
        <taxon>Ascomycota</taxon>
        <taxon>Pezizomycotina</taxon>
        <taxon>Eurotiomycetes</taxon>
        <taxon>Eurotiomycetidae</taxon>
        <taxon>Eurotiales</taxon>
        <taxon>Trichocomaceae</taxon>
        <taxon>Talaromyces</taxon>
        <taxon>Talaromyces sect. Bacilispori</taxon>
    </lineage>
</organism>